<evidence type="ECO:0000256" key="5">
    <source>
        <dbReference type="ARBA" id="ARBA00022741"/>
    </source>
</evidence>
<keyword evidence="9 12" id="KW-0030">Aminoacyl-tRNA synthetase</keyword>
<dbReference type="InterPro" id="IPR013155">
    <property type="entry name" value="M/V/L/I-tRNA-synth_anticd-bd"/>
</dbReference>
<comment type="subunit">
    <text evidence="12">Monomer.</text>
</comment>
<dbReference type="SUPFAM" id="SSF52374">
    <property type="entry name" value="Nucleotidylyl transferase"/>
    <property type="match status" value="1"/>
</dbReference>
<comment type="cofactor">
    <cofactor evidence="12">
        <name>Zn(2+)</name>
        <dbReference type="ChEBI" id="CHEBI:29105"/>
    </cofactor>
</comment>
<dbReference type="PANTHER" id="PTHR42780">
    <property type="entry name" value="SOLEUCYL-TRNA SYNTHETASE"/>
    <property type="match status" value="1"/>
</dbReference>
<dbReference type="AlphaFoldDB" id="A0A2M6WL72"/>
<evidence type="ECO:0000256" key="11">
    <source>
        <dbReference type="ARBA" id="ARBA00048359"/>
    </source>
</evidence>
<evidence type="ECO:0000256" key="4">
    <source>
        <dbReference type="ARBA" id="ARBA00022723"/>
    </source>
</evidence>
<dbReference type="HAMAP" id="MF_02003">
    <property type="entry name" value="Ile_tRNA_synth_type2"/>
    <property type="match status" value="1"/>
</dbReference>
<evidence type="ECO:0000256" key="9">
    <source>
        <dbReference type="ARBA" id="ARBA00023146"/>
    </source>
</evidence>
<dbReference type="EC" id="6.1.1.5" evidence="12"/>
<keyword evidence="5 12" id="KW-0547">Nucleotide-binding</keyword>
<dbReference type="InterPro" id="IPR023586">
    <property type="entry name" value="Ile-tRNA-ligase_type2"/>
</dbReference>
<dbReference type="InterPro" id="IPR009080">
    <property type="entry name" value="tRNAsynth_Ia_anticodon-bd"/>
</dbReference>
<dbReference type="GO" id="GO:0005524">
    <property type="term" value="F:ATP binding"/>
    <property type="evidence" value="ECO:0007669"/>
    <property type="project" value="UniProtKB-UniRule"/>
</dbReference>
<evidence type="ECO:0000313" key="16">
    <source>
        <dbReference type="Proteomes" id="UP000229335"/>
    </source>
</evidence>
<dbReference type="PRINTS" id="PR00984">
    <property type="entry name" value="TRNASYNTHILE"/>
</dbReference>
<evidence type="ECO:0000256" key="3">
    <source>
        <dbReference type="ARBA" id="ARBA00022598"/>
    </source>
</evidence>
<evidence type="ECO:0000259" key="14">
    <source>
        <dbReference type="Pfam" id="PF08264"/>
    </source>
</evidence>
<dbReference type="CDD" id="cd07961">
    <property type="entry name" value="Anticodon_Ia_Ile_ABEc"/>
    <property type="match status" value="1"/>
</dbReference>
<evidence type="ECO:0000256" key="10">
    <source>
        <dbReference type="ARBA" id="ARBA00025217"/>
    </source>
</evidence>
<comment type="subcellular location">
    <subcellularLocation>
        <location evidence="12">Cytoplasm</location>
    </subcellularLocation>
</comment>
<comment type="domain">
    <text evidence="12">IleRS has two distinct active sites: one for aminoacylation and one for editing. The misactivated valine is translocated from the active site to the editing site, which sterically excludes the correctly activated isoleucine. The single editing site contains two valyl binding pockets, one specific for each substrate (Val-AMP or Val-tRNA(Ile)).</text>
</comment>
<keyword evidence="4 12" id="KW-0479">Metal-binding</keyword>
<evidence type="ECO:0000256" key="2">
    <source>
        <dbReference type="ARBA" id="ARBA00022490"/>
    </source>
</evidence>
<dbReference type="InterPro" id="IPR002300">
    <property type="entry name" value="aa-tRNA-synth_Ia"/>
</dbReference>
<feature type="binding site" evidence="12">
    <location>
        <position position="709"/>
    </location>
    <ligand>
        <name>ATP</name>
        <dbReference type="ChEBI" id="CHEBI:30616"/>
    </ligand>
</feature>
<dbReference type="Pfam" id="PF08264">
    <property type="entry name" value="Anticodon_1"/>
    <property type="match status" value="1"/>
</dbReference>
<comment type="function">
    <text evidence="10 12">Catalyzes the attachment of isoleucine to tRNA(Ile). As IleRS can inadvertently accommodate and process structurally similar amino acids such as valine, to avoid such errors it has two additional distinct tRNA(Ile)-dependent editing activities. One activity is designated as 'pretransfer' editing and involves the hydrolysis of activated Val-AMP. The other activity is designated 'posttransfer' editing and involves deacylation of mischarged Val-tRNA(Ile).</text>
</comment>
<comment type="similarity">
    <text evidence="1 12">Belongs to the class-I aminoacyl-tRNA synthetase family. IleS type 2 subfamily.</text>
</comment>
<protein>
    <recommendedName>
        <fullName evidence="12">Isoleucine--tRNA ligase</fullName>
        <ecNumber evidence="12">6.1.1.5</ecNumber>
    </recommendedName>
    <alternativeName>
        <fullName evidence="12">Isoleucyl-tRNA synthetase</fullName>
        <shortName evidence="12">IleRS</shortName>
    </alternativeName>
</protein>
<feature type="short sequence motif" description="'KMSKS' region" evidence="12">
    <location>
        <begin position="706"/>
        <end position="710"/>
    </location>
</feature>
<reference evidence="16" key="1">
    <citation type="submission" date="2017-09" db="EMBL/GenBank/DDBJ databases">
        <title>Depth-based differentiation of microbial function through sediment-hosted aquifers and enrichment of novel symbionts in the deep terrestrial subsurface.</title>
        <authorList>
            <person name="Probst A.J."/>
            <person name="Ladd B."/>
            <person name="Jarett J.K."/>
            <person name="Geller-Mcgrath D.E."/>
            <person name="Sieber C.M.K."/>
            <person name="Emerson J.B."/>
            <person name="Anantharaman K."/>
            <person name="Thomas B.C."/>
            <person name="Malmstrom R."/>
            <person name="Stieglmeier M."/>
            <person name="Klingl A."/>
            <person name="Woyke T."/>
            <person name="Ryan C.M."/>
            <person name="Banfield J.F."/>
        </authorList>
    </citation>
    <scope>NUCLEOTIDE SEQUENCE [LARGE SCALE GENOMIC DNA]</scope>
</reference>
<dbReference type="GO" id="GO:0006428">
    <property type="term" value="P:isoleucyl-tRNA aminoacylation"/>
    <property type="evidence" value="ECO:0007669"/>
    <property type="project" value="UniProtKB-UniRule"/>
</dbReference>
<sequence length="1084" mass="125141">MPQDYLSSRSVFAERFILTKKLNLDKVKDMQEKQVEKIMPTKSPFPAMEDEVLNFWDRGKIFEKSIAHPASLNIESREDKITSHHPLAHFSQKEGGRDNKVVKEYVFYDGPPFATGTPHYGHIVASIMKDVVPRYWTMKGYRVERKWGWDCHGLPIENIVEKELGFKSKKDIELLGVAKFNETCRSKVLTYVDEWKKVIRRLGRWADMDNAYKTMDKDYMESIWWVFKQLYDKNLIYEGYKSMHICPRCETTLSQQEVAEGYKNVKDLSATVKFKLEPNQKIGDFETDDNTYILAWTTTPWTLIGNAALAVGSSIKYLVLSIKGEAGKYIIAKDRASEVFKGKEYKILKEIKSKDLVGLEYKPIFDYYAKDESLKNKKNAAPATPERSDGGRGWKIYAADFVTTDEGTGVVHIAPAFGEDDMNLGKEHDLPFIQHVGMDGIFKPEVTDFAGMHVKPINDTQATDVEIIKYLAHKNLLFSKEKYEHSYPHCWRCDTPLINYATSSWFVKITDIKDKALDLAKKINWTPKHMKDGRFGQWLAGARDWSISRQRFWASVIPIWKCEGQKSEIRNQKSEIKEGKCDNLKVIGSVEELEKLSGKKINDLHKHVVDEITFPCEKCGGVMKRIPDVLDCWFESGSMPYAQTHYPFANEQKFENNFPAEFIAEGVDQTRAWFYYLHVIATAIKNKPAFKNVIVNGIVLAEDGKKMAKRLQNYPDPTEVMEKYGADALRYYLLTSPVMLAENLNFAEKGVQESLRKVNMLLWNVYKFYEMYAGQISDFRFQISDLTNVLDKWILARLNQLISEVTDAMDNYNLVKAARPIEEFIDDLSTWYIRRSRDRFKTSPLTPLLEQERGTIAQDEKDKQAALATTKFVLENLAKVMAPFMPFIAEQVWQKVTGNNFKDENKSVHLEEWPTSHNAQRITHNTLEEIKIVRKIVELGLAKRDEAGIKVRQPLSELRITNYELRTEYEELIKDELNVKEVVCEKSEGELSVELDTKITPELKQEGVKRELVRTINNLRKEAGMTIKDKVIIYYQTDLKDIKEAFAKFGEEIKKETLADEIKMGNGDNVKINGEEVELKVEKN</sequence>
<dbReference type="InterPro" id="IPR001412">
    <property type="entry name" value="aa-tRNA-synth_I_CS"/>
</dbReference>
<keyword evidence="6 12" id="KW-0862">Zinc</keyword>
<evidence type="ECO:0000256" key="7">
    <source>
        <dbReference type="ARBA" id="ARBA00022840"/>
    </source>
</evidence>
<evidence type="ECO:0000256" key="8">
    <source>
        <dbReference type="ARBA" id="ARBA00022917"/>
    </source>
</evidence>
<keyword evidence="7 12" id="KW-0067">ATP-binding</keyword>
<evidence type="ECO:0000313" key="15">
    <source>
        <dbReference type="EMBL" id="PIT93540.1"/>
    </source>
</evidence>
<dbReference type="InterPro" id="IPR002301">
    <property type="entry name" value="Ile-tRNA-ligase"/>
</dbReference>
<dbReference type="SUPFAM" id="SSF47323">
    <property type="entry name" value="Anticodon-binding domain of a subclass of class I aminoacyl-tRNA synthetases"/>
    <property type="match status" value="1"/>
</dbReference>
<dbReference type="SUPFAM" id="SSF50677">
    <property type="entry name" value="ValRS/IleRS/LeuRS editing domain"/>
    <property type="match status" value="1"/>
</dbReference>
<dbReference type="InterPro" id="IPR033709">
    <property type="entry name" value="Anticodon_Ile_ABEc"/>
</dbReference>
<dbReference type="InterPro" id="IPR014729">
    <property type="entry name" value="Rossmann-like_a/b/a_fold"/>
</dbReference>
<dbReference type="GO" id="GO:0008270">
    <property type="term" value="F:zinc ion binding"/>
    <property type="evidence" value="ECO:0007669"/>
    <property type="project" value="UniProtKB-UniRule"/>
</dbReference>
<dbReference type="FunFam" id="3.40.50.620:FF:000075">
    <property type="entry name" value="Isoleucine--tRNA ligase"/>
    <property type="match status" value="1"/>
</dbReference>
<dbReference type="InterPro" id="IPR009008">
    <property type="entry name" value="Val/Leu/Ile-tRNA-synth_edit"/>
</dbReference>
<comment type="catalytic activity">
    <reaction evidence="11 12">
        <text>tRNA(Ile) + L-isoleucine + ATP = L-isoleucyl-tRNA(Ile) + AMP + diphosphate</text>
        <dbReference type="Rhea" id="RHEA:11060"/>
        <dbReference type="Rhea" id="RHEA-COMP:9666"/>
        <dbReference type="Rhea" id="RHEA-COMP:9695"/>
        <dbReference type="ChEBI" id="CHEBI:30616"/>
        <dbReference type="ChEBI" id="CHEBI:33019"/>
        <dbReference type="ChEBI" id="CHEBI:58045"/>
        <dbReference type="ChEBI" id="CHEBI:78442"/>
        <dbReference type="ChEBI" id="CHEBI:78528"/>
        <dbReference type="ChEBI" id="CHEBI:456215"/>
        <dbReference type="EC" id="6.1.1.5"/>
    </reaction>
</comment>
<dbReference type="Proteomes" id="UP000229335">
    <property type="component" value="Unassembled WGS sequence"/>
</dbReference>
<dbReference type="PROSITE" id="PS00178">
    <property type="entry name" value="AA_TRNA_LIGASE_I"/>
    <property type="match status" value="1"/>
</dbReference>
<dbReference type="GO" id="GO:0005737">
    <property type="term" value="C:cytoplasm"/>
    <property type="evidence" value="ECO:0007669"/>
    <property type="project" value="UniProtKB-SubCell"/>
</dbReference>
<feature type="domain" description="Aminoacyl-tRNA synthetase class Ia" evidence="13">
    <location>
        <begin position="99"/>
        <end position="744"/>
    </location>
</feature>
<feature type="short sequence motif" description="'HIGH' region" evidence="12">
    <location>
        <begin position="112"/>
        <end position="122"/>
    </location>
</feature>
<keyword evidence="2 12" id="KW-0963">Cytoplasm</keyword>
<keyword evidence="3 12" id="KW-0436">Ligase</keyword>
<name>A0A2M6WL72_9BACT</name>
<evidence type="ECO:0000256" key="1">
    <source>
        <dbReference type="ARBA" id="ARBA00007078"/>
    </source>
</evidence>
<dbReference type="GO" id="GO:0004822">
    <property type="term" value="F:isoleucine-tRNA ligase activity"/>
    <property type="evidence" value="ECO:0007669"/>
    <property type="project" value="UniProtKB-UniRule"/>
</dbReference>
<gene>
    <name evidence="12" type="primary">ileS</name>
    <name evidence="15" type="ORF">COU00_03830</name>
</gene>
<dbReference type="Gene3D" id="3.40.50.620">
    <property type="entry name" value="HUPs"/>
    <property type="match status" value="2"/>
</dbReference>
<dbReference type="Gene3D" id="1.10.730.10">
    <property type="entry name" value="Isoleucyl-tRNA Synthetase, Domain 1"/>
    <property type="match status" value="1"/>
</dbReference>
<dbReference type="Pfam" id="PF00133">
    <property type="entry name" value="tRNA-synt_1"/>
    <property type="match status" value="1"/>
</dbReference>
<dbReference type="CDD" id="cd00818">
    <property type="entry name" value="IleRS_core"/>
    <property type="match status" value="1"/>
</dbReference>
<dbReference type="GO" id="GO:0002161">
    <property type="term" value="F:aminoacyl-tRNA deacylase activity"/>
    <property type="evidence" value="ECO:0007669"/>
    <property type="project" value="InterPro"/>
</dbReference>
<dbReference type="NCBIfam" id="TIGR00392">
    <property type="entry name" value="ileS"/>
    <property type="match status" value="1"/>
</dbReference>
<dbReference type="PANTHER" id="PTHR42780:SF1">
    <property type="entry name" value="ISOLEUCINE--TRNA LIGASE, CYTOPLASMIC"/>
    <property type="match status" value="1"/>
</dbReference>
<proteinExistence type="inferred from homology"/>
<evidence type="ECO:0000256" key="6">
    <source>
        <dbReference type="ARBA" id="ARBA00022833"/>
    </source>
</evidence>
<dbReference type="EMBL" id="PFAS01000068">
    <property type="protein sequence ID" value="PIT93540.1"/>
    <property type="molecule type" value="Genomic_DNA"/>
</dbReference>
<keyword evidence="8 12" id="KW-0648">Protein biosynthesis</keyword>
<comment type="caution">
    <text evidence="15">The sequence shown here is derived from an EMBL/GenBank/DDBJ whole genome shotgun (WGS) entry which is preliminary data.</text>
</comment>
<organism evidence="15 16">
    <name type="scientific">Candidatus Falkowbacteria bacterium CG10_big_fil_rev_8_21_14_0_10_43_11</name>
    <dbReference type="NCBI Taxonomy" id="1974568"/>
    <lineage>
        <taxon>Bacteria</taxon>
        <taxon>Candidatus Falkowiibacteriota</taxon>
    </lineage>
</organism>
<evidence type="ECO:0000259" key="13">
    <source>
        <dbReference type="Pfam" id="PF00133"/>
    </source>
</evidence>
<accession>A0A2M6WL72</accession>
<dbReference type="GO" id="GO:0000049">
    <property type="term" value="F:tRNA binding"/>
    <property type="evidence" value="ECO:0007669"/>
    <property type="project" value="InterPro"/>
</dbReference>
<feature type="domain" description="Methionyl/Valyl/Leucyl/Isoleucyl-tRNA synthetase anticodon-binding" evidence="14">
    <location>
        <begin position="791"/>
        <end position="956"/>
    </location>
</feature>
<dbReference type="Pfam" id="PF19302">
    <property type="entry name" value="DUF5915"/>
    <property type="match status" value="1"/>
</dbReference>
<evidence type="ECO:0000256" key="12">
    <source>
        <dbReference type="HAMAP-Rule" id="MF_02003"/>
    </source>
</evidence>